<dbReference type="HOGENOM" id="CLU_029138_1_0_1"/>
<evidence type="ECO:0000313" key="1">
    <source>
        <dbReference type="EMBL" id="KGO54771.1"/>
    </source>
</evidence>
<comment type="caution">
    <text evidence="1">The sequence shown here is derived from an EMBL/GenBank/DDBJ whole genome shotgun (WGS) entry which is preliminary data.</text>
</comment>
<dbReference type="Proteomes" id="UP000030143">
    <property type="component" value="Unassembled WGS sequence"/>
</dbReference>
<sequence length="475" mass="53378">MSSSLHWQETSPGTHQRDIDSTERFYVSASHTRSPVVNKGDWYVNAGVKLECSRPNFVADIQKAWIRTRFDFPGLAATIVEDKWSYKTADKAELEGWLKETFHVHLQPSTARQLISEDKLVPASRVTLHVLPNTQELMIQGPHTHLDGFGIMKTLQHIISYVVQLPLLSDVDQIPVAFGHEAHNLSPPMSLTCQTPPCSAEDRQKWDKLMEDFIDPKHKIYLNTRNETSPPRFSRTQWLVFDATSTKSLQSEAQKHGVSLAAVLQGAISLSTRVHGGGEDLATRHAIQVLYSARKYIDPTIGSGENIVSPLVVGVPLTYTLHDDFHDLVTDANEVLLEGRKDKFGLKCGHLWGSDLPRAFAAPLPKGKRIRAEAQMSYMGNIQSYIQEWTEDKAIGGSLAHCVDFWLSLDILSANVVIEIYIFRGRLNLSLAYNETFHSEESMTEYLQLVKGHLDDGLGIQTDASVRRPGREEWM</sequence>
<dbReference type="PANTHER" id="PTHR42034:SF1">
    <property type="entry name" value="CONDENSATION DOMAIN-CONTAINING PROTEIN"/>
    <property type="match status" value="1"/>
</dbReference>
<dbReference type="EMBL" id="JQFZ01000214">
    <property type="protein sequence ID" value="KGO54771.1"/>
    <property type="molecule type" value="Genomic_DNA"/>
</dbReference>
<proteinExistence type="predicted"/>
<name>A0A0A2JIY2_PENEN</name>
<dbReference type="Gene3D" id="3.30.559.30">
    <property type="entry name" value="Nonribosomal peptide synthetase, condensation domain"/>
    <property type="match status" value="1"/>
</dbReference>
<dbReference type="AlphaFoldDB" id="A0A0A2JIY2"/>
<dbReference type="RefSeq" id="XP_016597083.1">
    <property type="nucleotide sequence ID" value="XM_016746294.1"/>
</dbReference>
<evidence type="ECO:0008006" key="3">
    <source>
        <dbReference type="Google" id="ProtNLM"/>
    </source>
</evidence>
<dbReference type="GeneID" id="27681714"/>
<gene>
    <name evidence="1" type="ORF">PEX2_090240</name>
</gene>
<dbReference type="SUPFAM" id="SSF52777">
    <property type="entry name" value="CoA-dependent acyltransferases"/>
    <property type="match status" value="1"/>
</dbReference>
<keyword evidence="2" id="KW-1185">Reference proteome</keyword>
<dbReference type="VEuPathDB" id="FungiDB:PEXP_014170"/>
<accession>A0A0A2JIY2</accession>
<reference evidence="1 2" key="1">
    <citation type="journal article" date="2015" name="Mol. Plant Microbe Interact.">
        <title>Genome, transcriptome, and functional analyses of Penicillium expansum provide new insights into secondary metabolism and pathogenicity.</title>
        <authorList>
            <person name="Ballester A.R."/>
            <person name="Marcet-Houben M."/>
            <person name="Levin E."/>
            <person name="Sela N."/>
            <person name="Selma-Lazaro C."/>
            <person name="Carmona L."/>
            <person name="Wisniewski M."/>
            <person name="Droby S."/>
            <person name="Gonzalez-Candelas L."/>
            <person name="Gabaldon T."/>
        </authorList>
    </citation>
    <scope>NUCLEOTIDE SEQUENCE [LARGE SCALE GENOMIC DNA]</scope>
    <source>
        <strain evidence="1 2">MD-8</strain>
    </source>
</reference>
<dbReference type="Gene3D" id="3.30.559.10">
    <property type="entry name" value="Chloramphenicol acetyltransferase-like domain"/>
    <property type="match status" value="1"/>
</dbReference>
<dbReference type="InterPro" id="IPR023213">
    <property type="entry name" value="CAT-like_dom_sf"/>
</dbReference>
<organism evidence="1 2">
    <name type="scientific">Penicillium expansum</name>
    <name type="common">Blue mold rot fungus</name>
    <dbReference type="NCBI Taxonomy" id="27334"/>
    <lineage>
        <taxon>Eukaryota</taxon>
        <taxon>Fungi</taxon>
        <taxon>Dikarya</taxon>
        <taxon>Ascomycota</taxon>
        <taxon>Pezizomycotina</taxon>
        <taxon>Eurotiomycetes</taxon>
        <taxon>Eurotiomycetidae</taxon>
        <taxon>Eurotiales</taxon>
        <taxon>Aspergillaceae</taxon>
        <taxon>Penicillium</taxon>
    </lineage>
</organism>
<dbReference type="PhylomeDB" id="A0A0A2JIY2"/>
<dbReference type="OrthoDB" id="2548233at2759"/>
<protein>
    <recommendedName>
        <fullName evidence="3">Condensation domain-containing protein</fullName>
    </recommendedName>
</protein>
<evidence type="ECO:0000313" key="2">
    <source>
        <dbReference type="Proteomes" id="UP000030143"/>
    </source>
</evidence>
<dbReference type="PANTHER" id="PTHR42034">
    <property type="entry name" value="CHROMOSOME 7, WHOLE GENOME SHOTGUN SEQUENCE-RELATED"/>
    <property type="match status" value="1"/>
</dbReference>